<evidence type="ECO:0000313" key="2">
    <source>
        <dbReference type="EMBL" id="QDU21361.1"/>
    </source>
</evidence>
<evidence type="ECO:0000256" key="1">
    <source>
        <dbReference type="SAM" id="MobiDB-lite"/>
    </source>
</evidence>
<dbReference type="RefSeq" id="WP_145240245.1">
    <property type="nucleotide sequence ID" value="NZ_CP036273.1"/>
</dbReference>
<accession>A0A517XV20</accession>
<proteinExistence type="predicted"/>
<dbReference type="PROSITE" id="PS51257">
    <property type="entry name" value="PROKAR_LIPOPROTEIN"/>
    <property type="match status" value="1"/>
</dbReference>
<sequence length="182" mass="19155">MTTRLTPFALLLAAAVGCGQPAPRPEAQQPPSPTAAAGDASKLEPLVMAEKPAGAITVNEALTKKAGEKVVVTGQVPTEKVKPYNAAFATFVMLSHADMAKDDIKEEFDCDNAAKCPTCKAILDEHAVRVELVDAKGAPVAATLEGFRGLKPGSTITVEGEVRREGKDNKLVRVVATRFYPG</sequence>
<organism evidence="2 3">
    <name type="scientific">Urbifossiella limnaea</name>
    <dbReference type="NCBI Taxonomy" id="2528023"/>
    <lineage>
        <taxon>Bacteria</taxon>
        <taxon>Pseudomonadati</taxon>
        <taxon>Planctomycetota</taxon>
        <taxon>Planctomycetia</taxon>
        <taxon>Gemmatales</taxon>
        <taxon>Gemmataceae</taxon>
        <taxon>Urbifossiella</taxon>
    </lineage>
</organism>
<dbReference type="KEGG" id="uli:ETAA1_33280"/>
<reference evidence="2 3" key="1">
    <citation type="submission" date="2019-02" db="EMBL/GenBank/DDBJ databases">
        <title>Deep-cultivation of Planctomycetes and their phenomic and genomic characterization uncovers novel biology.</title>
        <authorList>
            <person name="Wiegand S."/>
            <person name="Jogler M."/>
            <person name="Boedeker C."/>
            <person name="Pinto D."/>
            <person name="Vollmers J."/>
            <person name="Rivas-Marin E."/>
            <person name="Kohn T."/>
            <person name="Peeters S.H."/>
            <person name="Heuer A."/>
            <person name="Rast P."/>
            <person name="Oberbeckmann S."/>
            <person name="Bunk B."/>
            <person name="Jeske O."/>
            <person name="Meyerdierks A."/>
            <person name="Storesund J.E."/>
            <person name="Kallscheuer N."/>
            <person name="Luecker S."/>
            <person name="Lage O.M."/>
            <person name="Pohl T."/>
            <person name="Merkel B.J."/>
            <person name="Hornburger P."/>
            <person name="Mueller R.-W."/>
            <person name="Bruemmer F."/>
            <person name="Labrenz M."/>
            <person name="Spormann A.M."/>
            <person name="Op den Camp H."/>
            <person name="Overmann J."/>
            <person name="Amann R."/>
            <person name="Jetten M.S.M."/>
            <person name="Mascher T."/>
            <person name="Medema M.H."/>
            <person name="Devos D.P."/>
            <person name="Kaster A.-K."/>
            <person name="Ovreas L."/>
            <person name="Rohde M."/>
            <person name="Galperin M.Y."/>
            <person name="Jogler C."/>
        </authorList>
    </citation>
    <scope>NUCLEOTIDE SEQUENCE [LARGE SCALE GENOMIC DNA]</scope>
    <source>
        <strain evidence="2 3">ETA_A1</strain>
    </source>
</reference>
<dbReference type="EMBL" id="CP036273">
    <property type="protein sequence ID" value="QDU21361.1"/>
    <property type="molecule type" value="Genomic_DNA"/>
</dbReference>
<dbReference type="Proteomes" id="UP000319576">
    <property type="component" value="Chromosome"/>
</dbReference>
<name>A0A517XV20_9BACT</name>
<protein>
    <submittedName>
        <fullName evidence="2">Uncharacterized protein</fullName>
    </submittedName>
</protein>
<dbReference type="AlphaFoldDB" id="A0A517XV20"/>
<keyword evidence="3" id="KW-1185">Reference proteome</keyword>
<feature type="region of interest" description="Disordered" evidence="1">
    <location>
        <begin position="20"/>
        <end position="40"/>
    </location>
</feature>
<feature type="compositionally biased region" description="Pro residues" evidence="1">
    <location>
        <begin position="22"/>
        <end position="33"/>
    </location>
</feature>
<evidence type="ECO:0000313" key="3">
    <source>
        <dbReference type="Proteomes" id="UP000319576"/>
    </source>
</evidence>
<gene>
    <name evidence="2" type="ORF">ETAA1_33280</name>
</gene>